<sequence length="111" mass="12216">MSVHDSMPSVPLVLPVALTIRHSRDIATMLRAAFERGGDIRVEVPAAADTDLSFIQLLQASRRHADTLGRSFSLSRPAEGSLLSTLARGGFLTNMTPQDSRFWLHGKEQMQ</sequence>
<accession>A0A9X1NVB6</accession>
<dbReference type="Proteomes" id="UP001139089">
    <property type="component" value="Unassembled WGS sequence"/>
</dbReference>
<name>A0A9X1NVB6_9HYPH</name>
<evidence type="ECO:0000313" key="2">
    <source>
        <dbReference type="Proteomes" id="UP001139089"/>
    </source>
</evidence>
<organism evidence="1 2">
    <name type="scientific">Rhizobium quercicola</name>
    <dbReference type="NCBI Taxonomy" id="2901226"/>
    <lineage>
        <taxon>Bacteria</taxon>
        <taxon>Pseudomonadati</taxon>
        <taxon>Pseudomonadota</taxon>
        <taxon>Alphaproteobacteria</taxon>
        <taxon>Hyphomicrobiales</taxon>
        <taxon>Rhizobiaceae</taxon>
        <taxon>Rhizobium/Agrobacterium group</taxon>
        <taxon>Rhizobium</taxon>
    </lineage>
</organism>
<dbReference type="EMBL" id="JAJOZR010000020">
    <property type="protein sequence ID" value="MCD7111752.1"/>
    <property type="molecule type" value="Genomic_DNA"/>
</dbReference>
<comment type="caution">
    <text evidence="1">The sequence shown here is derived from an EMBL/GenBank/DDBJ whole genome shotgun (WGS) entry which is preliminary data.</text>
</comment>
<keyword evidence="2" id="KW-1185">Reference proteome</keyword>
<proteinExistence type="predicted"/>
<evidence type="ECO:0000313" key="1">
    <source>
        <dbReference type="EMBL" id="MCD7111752.1"/>
    </source>
</evidence>
<protein>
    <submittedName>
        <fullName evidence="1">STAS domain-containing protein</fullName>
    </submittedName>
</protein>
<dbReference type="RefSeq" id="WP_231816777.1">
    <property type="nucleotide sequence ID" value="NZ_JAJOZR010000020.1"/>
</dbReference>
<reference evidence="1" key="1">
    <citation type="submission" date="2021-12" db="EMBL/GenBank/DDBJ databases">
        <authorList>
            <person name="Li Y."/>
        </authorList>
    </citation>
    <scope>NUCLEOTIDE SEQUENCE</scope>
    <source>
        <strain evidence="1">DKSPLA3</strain>
    </source>
</reference>
<dbReference type="AlphaFoldDB" id="A0A9X1NVB6"/>
<gene>
    <name evidence="1" type="ORF">LRX75_22240</name>
</gene>